<dbReference type="InterPro" id="IPR038416">
    <property type="entry name" value="Ribosom_S30AE_C_sf"/>
</dbReference>
<evidence type="ECO:0000313" key="6">
    <source>
        <dbReference type="Proteomes" id="UP000176204"/>
    </source>
</evidence>
<dbReference type="Gene3D" id="3.30.505.50">
    <property type="entry name" value="Sigma 54 modulation/S30EA ribosomal protein, C-terminal domain"/>
    <property type="match status" value="1"/>
</dbReference>
<dbReference type="RefSeq" id="WP_067771726.1">
    <property type="nucleotide sequence ID" value="NZ_JACVVN010000013.1"/>
</dbReference>
<dbReference type="SUPFAM" id="SSF69754">
    <property type="entry name" value="Ribosome binding protein Y (YfiA homologue)"/>
    <property type="match status" value="1"/>
</dbReference>
<dbReference type="Proteomes" id="UP000176204">
    <property type="component" value="Chromosome I"/>
</dbReference>
<sequence length="193" mass="22403">MQKADITVTGRHVEVTEAIREFAVKKIEAIHIDYPKIIEARVIVDVQKDRQICEIILFCSDHITIEASTVGVDLYAAIDETVTKIMRRMRKHKTRLMKRFRPHRAESIRHLEAQVYGEDVLDYEEGATEDPKPITIHREGYELVTMYKEDAIMALEMSDKPFVLYRNARRDVLQIVYRLPNGDYSIIELGASL</sequence>
<dbReference type="Pfam" id="PF02482">
    <property type="entry name" value="Ribosomal_S30AE"/>
    <property type="match status" value="1"/>
</dbReference>
<dbReference type="Gene3D" id="3.30.160.100">
    <property type="entry name" value="Ribosome hibernation promotion factor-like"/>
    <property type="match status" value="1"/>
</dbReference>
<dbReference type="GO" id="GO:0045900">
    <property type="term" value="P:negative regulation of translational elongation"/>
    <property type="evidence" value="ECO:0007669"/>
    <property type="project" value="TreeGrafter"/>
</dbReference>
<dbReference type="CDD" id="cd00552">
    <property type="entry name" value="RaiA"/>
    <property type="match status" value="1"/>
</dbReference>
<proteinExistence type="predicted"/>
<dbReference type="InterPro" id="IPR032528">
    <property type="entry name" value="Ribosom_S30AE_C"/>
</dbReference>
<organism evidence="5 6">
    <name type="scientific">Akkermansia glycaniphila</name>
    <dbReference type="NCBI Taxonomy" id="1679444"/>
    <lineage>
        <taxon>Bacteria</taxon>
        <taxon>Pseudomonadati</taxon>
        <taxon>Verrucomicrobiota</taxon>
        <taxon>Verrucomicrobiia</taxon>
        <taxon>Verrucomicrobiales</taxon>
        <taxon>Akkermansiaceae</taxon>
        <taxon>Akkermansia</taxon>
    </lineage>
</organism>
<dbReference type="InterPro" id="IPR003489">
    <property type="entry name" value="RHF/RaiA"/>
</dbReference>
<dbReference type="OrthoDB" id="9794975at2"/>
<dbReference type="PANTHER" id="PTHR33231:SF1">
    <property type="entry name" value="30S RIBOSOMAL PROTEIN"/>
    <property type="match status" value="1"/>
</dbReference>
<dbReference type="GO" id="GO:0043024">
    <property type="term" value="F:ribosomal small subunit binding"/>
    <property type="evidence" value="ECO:0007669"/>
    <property type="project" value="TreeGrafter"/>
</dbReference>
<evidence type="ECO:0000256" key="1">
    <source>
        <dbReference type="ARBA" id="ARBA00022845"/>
    </source>
</evidence>
<dbReference type="EMBL" id="LT629973">
    <property type="protein sequence ID" value="SEH87780.1"/>
    <property type="molecule type" value="Genomic_DNA"/>
</dbReference>
<dbReference type="PANTHER" id="PTHR33231">
    <property type="entry name" value="30S RIBOSOMAL PROTEIN"/>
    <property type="match status" value="1"/>
</dbReference>
<accession>A0A1C7P9W2</accession>
<keyword evidence="5" id="KW-0689">Ribosomal protein</keyword>
<dbReference type="AlphaFoldDB" id="A0A1C7P9W2"/>
<dbReference type="Pfam" id="PF16321">
    <property type="entry name" value="Ribosom_S30AE_C"/>
    <property type="match status" value="1"/>
</dbReference>
<dbReference type="KEGG" id="agl:PYTT_1399"/>
<comment type="subunit">
    <text evidence="2">Associates exclusively with 100S ribosomes, which are dimers of 70S ribosomes.</text>
</comment>
<evidence type="ECO:0000256" key="3">
    <source>
        <dbReference type="ARBA" id="ARBA00041148"/>
    </source>
</evidence>
<dbReference type="STRING" id="1679444.PYTT_1399"/>
<keyword evidence="6" id="KW-1185">Reference proteome</keyword>
<evidence type="ECO:0000256" key="2">
    <source>
        <dbReference type="ARBA" id="ARBA00038695"/>
    </source>
</evidence>
<reference evidence="6" key="1">
    <citation type="submission" date="2016-09" db="EMBL/GenBank/DDBJ databases">
        <authorList>
            <person name="Koehorst J."/>
        </authorList>
    </citation>
    <scope>NUCLEOTIDE SEQUENCE [LARGE SCALE GENOMIC DNA]</scope>
</reference>
<name>A0A1C7P9W2_9BACT</name>
<protein>
    <recommendedName>
        <fullName evidence="3">Ribosome hibernation promoting factor</fullName>
    </recommendedName>
</protein>
<dbReference type="InterPro" id="IPR036567">
    <property type="entry name" value="RHF-like"/>
</dbReference>
<dbReference type="GO" id="GO:0022627">
    <property type="term" value="C:cytosolic small ribosomal subunit"/>
    <property type="evidence" value="ECO:0007669"/>
    <property type="project" value="TreeGrafter"/>
</dbReference>
<keyword evidence="1" id="KW-0810">Translation regulation</keyword>
<keyword evidence="5" id="KW-0687">Ribonucleoprotein</keyword>
<dbReference type="NCBIfam" id="TIGR00741">
    <property type="entry name" value="yfiA"/>
    <property type="match status" value="1"/>
</dbReference>
<dbReference type="InterPro" id="IPR050574">
    <property type="entry name" value="HPF/YfiA_ribosome-assoc"/>
</dbReference>
<feature type="domain" description="Sigma 54 modulation/S30EA ribosomal protein C-terminal" evidence="4">
    <location>
        <begin position="136"/>
        <end position="185"/>
    </location>
</feature>
<evidence type="ECO:0000259" key="4">
    <source>
        <dbReference type="Pfam" id="PF16321"/>
    </source>
</evidence>
<gene>
    <name evidence="5" type="ORF">PYTT_1399</name>
</gene>
<evidence type="ECO:0000313" key="5">
    <source>
        <dbReference type="EMBL" id="SEH87780.1"/>
    </source>
</evidence>